<dbReference type="InterPro" id="IPR013187">
    <property type="entry name" value="F-box-assoc_dom_typ3"/>
</dbReference>
<dbReference type="InterPro" id="IPR017451">
    <property type="entry name" value="F-box-assoc_interact_dom"/>
</dbReference>
<accession>A0A816TS13</accession>
<evidence type="ECO:0000313" key="2">
    <source>
        <dbReference type="EMBL" id="CAF2100201.1"/>
    </source>
</evidence>
<dbReference type="InterPro" id="IPR001810">
    <property type="entry name" value="F-box_dom"/>
</dbReference>
<dbReference type="Proteomes" id="UP001295469">
    <property type="component" value="Chromosome A05"/>
</dbReference>
<dbReference type="SMART" id="SM00256">
    <property type="entry name" value="FBOX"/>
    <property type="match status" value="1"/>
</dbReference>
<gene>
    <name evidence="2" type="ORF">DARMORV10_A05P29820.1</name>
</gene>
<reference evidence="2" key="1">
    <citation type="submission" date="2021-01" db="EMBL/GenBank/DDBJ databases">
        <authorList>
            <consortium name="Genoscope - CEA"/>
            <person name="William W."/>
        </authorList>
    </citation>
    <scope>NUCLEOTIDE SEQUENCE</scope>
</reference>
<feature type="domain" description="F-box" evidence="1">
    <location>
        <begin position="11"/>
        <end position="50"/>
    </location>
</feature>
<dbReference type="NCBIfam" id="TIGR01640">
    <property type="entry name" value="F_box_assoc_1"/>
    <property type="match status" value="1"/>
</dbReference>
<dbReference type="Pfam" id="PF00646">
    <property type="entry name" value="F-box"/>
    <property type="match status" value="1"/>
</dbReference>
<evidence type="ECO:0000259" key="1">
    <source>
        <dbReference type="SMART" id="SM00256"/>
    </source>
</evidence>
<sequence length="244" mass="27961">MKKQSTLGSSLPSDLTSEILFRLPAKSVGRFRCVSKLWLSITTDPCFIKSFGTTRPSLLLCSIKGHNMFVNSIRSDSSSQPIHPYPTKVPGRHCYFSHMDSLQTHEESWRTVETNSVHSVQDFASGRCIKGVIYYLACNRPGYDTVVMSFDVRSEIFHMIKLPTRIRWDMLISWDLLISYEGRLACIDEDNDKRLWSLEDATDKHKWSFQDFLSPLNKLFEVQGSTHAGCFKAFPNHIESLMPL</sequence>
<proteinExistence type="predicted"/>
<dbReference type="EMBL" id="HG994359">
    <property type="protein sequence ID" value="CAF2100201.1"/>
    <property type="molecule type" value="Genomic_DNA"/>
</dbReference>
<organism evidence="2">
    <name type="scientific">Brassica napus</name>
    <name type="common">Rape</name>
    <dbReference type="NCBI Taxonomy" id="3708"/>
    <lineage>
        <taxon>Eukaryota</taxon>
        <taxon>Viridiplantae</taxon>
        <taxon>Streptophyta</taxon>
        <taxon>Embryophyta</taxon>
        <taxon>Tracheophyta</taxon>
        <taxon>Spermatophyta</taxon>
        <taxon>Magnoliopsida</taxon>
        <taxon>eudicotyledons</taxon>
        <taxon>Gunneridae</taxon>
        <taxon>Pentapetalae</taxon>
        <taxon>rosids</taxon>
        <taxon>malvids</taxon>
        <taxon>Brassicales</taxon>
        <taxon>Brassicaceae</taxon>
        <taxon>Brassiceae</taxon>
        <taxon>Brassica</taxon>
    </lineage>
</organism>
<dbReference type="SUPFAM" id="SSF81383">
    <property type="entry name" value="F-box domain"/>
    <property type="match status" value="1"/>
</dbReference>
<dbReference type="PANTHER" id="PTHR31111">
    <property type="entry name" value="BNAA05G37150D PROTEIN-RELATED"/>
    <property type="match status" value="1"/>
</dbReference>
<dbReference type="PANTHER" id="PTHR31111:SF119">
    <property type="entry name" value="F-BOX DOMAIN-CONTAINING PROTEIN"/>
    <property type="match status" value="1"/>
</dbReference>
<name>A0A816TS13_BRANA</name>
<dbReference type="Pfam" id="PF08268">
    <property type="entry name" value="FBA_3"/>
    <property type="match status" value="1"/>
</dbReference>
<dbReference type="AlphaFoldDB" id="A0A816TS13"/>
<dbReference type="Gene3D" id="1.20.1280.50">
    <property type="match status" value="1"/>
</dbReference>
<dbReference type="InterPro" id="IPR036047">
    <property type="entry name" value="F-box-like_dom_sf"/>
</dbReference>
<protein>
    <submittedName>
        <fullName evidence="2">(rape) hypothetical protein</fullName>
    </submittedName>
</protein>